<dbReference type="InterPro" id="IPR017904">
    <property type="entry name" value="ADF/Cofilin"/>
</dbReference>
<dbReference type="SUPFAM" id="SSF55753">
    <property type="entry name" value="Actin depolymerizing proteins"/>
    <property type="match status" value="1"/>
</dbReference>
<dbReference type="GO" id="GO:0016363">
    <property type="term" value="C:nuclear matrix"/>
    <property type="evidence" value="ECO:0007669"/>
    <property type="project" value="UniProtKB-SubCell"/>
</dbReference>
<dbReference type="GO" id="GO:0003779">
    <property type="term" value="F:actin binding"/>
    <property type="evidence" value="ECO:0007669"/>
    <property type="project" value="UniProtKB-KW"/>
</dbReference>
<dbReference type="EMBL" id="MDYN01000030">
    <property type="protein sequence ID" value="OQD80984.1"/>
    <property type="molecule type" value="Genomic_DNA"/>
</dbReference>
<dbReference type="PANTHER" id="PTHR11913">
    <property type="entry name" value="COFILIN-RELATED"/>
    <property type="match status" value="1"/>
</dbReference>
<dbReference type="GO" id="GO:0015629">
    <property type="term" value="C:actin cytoskeleton"/>
    <property type="evidence" value="ECO:0007669"/>
    <property type="project" value="InterPro"/>
</dbReference>
<dbReference type="GO" id="GO:0030042">
    <property type="term" value="P:actin filament depolymerization"/>
    <property type="evidence" value="ECO:0007669"/>
    <property type="project" value="InterPro"/>
</dbReference>
<dbReference type="Proteomes" id="UP000191672">
    <property type="component" value="Unassembled WGS sequence"/>
</dbReference>
<evidence type="ECO:0000313" key="7">
    <source>
        <dbReference type="EMBL" id="OQD80984.1"/>
    </source>
</evidence>
<sequence>MSNPSGVTIQDQCIAAYNQLRAGRGTPKPKFIIYKISDDTTTIILEESSPETDYEVFLEKLSSAVDKDGNPAPRYAVYDVEYDLGSEGKRSKTVFIHWGPSHAPIKLCMLYACSKEQLKKSLDVSISIHADSPDELEWKHVLKEASGGKA</sequence>
<dbReference type="CDD" id="cd11286">
    <property type="entry name" value="ADF_cofilin_like"/>
    <property type="match status" value="1"/>
</dbReference>
<reference evidence="8" key="1">
    <citation type="journal article" date="2017" name="Nat. Microbiol.">
        <title>Global analysis of biosynthetic gene clusters reveals vast potential of secondary metabolite production in Penicillium species.</title>
        <authorList>
            <person name="Nielsen J.C."/>
            <person name="Grijseels S."/>
            <person name="Prigent S."/>
            <person name="Ji B."/>
            <person name="Dainat J."/>
            <person name="Nielsen K.F."/>
            <person name="Frisvad J.C."/>
            <person name="Workman M."/>
            <person name="Nielsen J."/>
        </authorList>
    </citation>
    <scope>NUCLEOTIDE SEQUENCE [LARGE SCALE GENOMIC DNA]</scope>
    <source>
        <strain evidence="8">IBT 31811</strain>
    </source>
</reference>
<evidence type="ECO:0000256" key="2">
    <source>
        <dbReference type="ARBA" id="ARBA00006844"/>
    </source>
</evidence>
<dbReference type="STRING" id="416450.A0A1V6PVB5"/>
<dbReference type="Pfam" id="PF00241">
    <property type="entry name" value="Cofilin_ADF"/>
    <property type="match status" value="1"/>
</dbReference>
<proteinExistence type="inferred from homology"/>
<evidence type="ECO:0000313" key="8">
    <source>
        <dbReference type="Proteomes" id="UP000191672"/>
    </source>
</evidence>
<protein>
    <recommendedName>
        <fullName evidence="3">Cofilin</fullName>
    </recommendedName>
    <alternativeName>
        <fullName evidence="5">Actin-depolymerizing factor 1</fullName>
    </alternativeName>
</protein>
<dbReference type="AlphaFoldDB" id="A0A1V6PVB5"/>
<evidence type="ECO:0000256" key="4">
    <source>
        <dbReference type="ARBA" id="ARBA00023203"/>
    </source>
</evidence>
<keyword evidence="8" id="KW-1185">Reference proteome</keyword>
<comment type="caution">
    <text evidence="7">The sequence shown here is derived from an EMBL/GenBank/DDBJ whole genome shotgun (WGS) entry which is preliminary data.</text>
</comment>
<evidence type="ECO:0000256" key="5">
    <source>
        <dbReference type="ARBA" id="ARBA00032427"/>
    </source>
</evidence>
<feature type="domain" description="ADF-H" evidence="6">
    <location>
        <begin position="6"/>
        <end position="146"/>
    </location>
</feature>
<dbReference type="OrthoDB" id="10249245at2759"/>
<evidence type="ECO:0000259" key="6">
    <source>
        <dbReference type="PROSITE" id="PS51263"/>
    </source>
</evidence>
<accession>A0A1V6PVB5</accession>
<dbReference type="InterPro" id="IPR002108">
    <property type="entry name" value="ADF-H"/>
</dbReference>
<comment type="subcellular location">
    <subcellularLocation>
        <location evidence="1">Nucleus matrix</location>
    </subcellularLocation>
</comment>
<dbReference type="PROSITE" id="PS51263">
    <property type="entry name" value="ADF_H"/>
    <property type="match status" value="1"/>
</dbReference>
<organism evidence="7 8">
    <name type="scientific">Penicillium antarcticum</name>
    <dbReference type="NCBI Taxonomy" id="416450"/>
    <lineage>
        <taxon>Eukaryota</taxon>
        <taxon>Fungi</taxon>
        <taxon>Dikarya</taxon>
        <taxon>Ascomycota</taxon>
        <taxon>Pezizomycotina</taxon>
        <taxon>Eurotiomycetes</taxon>
        <taxon>Eurotiomycetidae</taxon>
        <taxon>Eurotiales</taxon>
        <taxon>Aspergillaceae</taxon>
        <taxon>Penicillium</taxon>
    </lineage>
</organism>
<dbReference type="SMART" id="SM00102">
    <property type="entry name" value="ADF"/>
    <property type="match status" value="1"/>
</dbReference>
<evidence type="ECO:0000256" key="1">
    <source>
        <dbReference type="ARBA" id="ARBA00004109"/>
    </source>
</evidence>
<name>A0A1V6PVB5_9EURO</name>
<comment type="similarity">
    <text evidence="2">Belongs to the actin-binding proteins ADF family.</text>
</comment>
<dbReference type="InterPro" id="IPR029006">
    <property type="entry name" value="ADF-H/Gelsolin-like_dom_sf"/>
</dbReference>
<evidence type="ECO:0000256" key="3">
    <source>
        <dbReference type="ARBA" id="ARBA00015630"/>
    </source>
</evidence>
<keyword evidence="4" id="KW-0009">Actin-binding</keyword>
<gene>
    <name evidence="7" type="ORF">PENANT_c030G06807</name>
</gene>
<dbReference type="Gene3D" id="3.40.20.10">
    <property type="entry name" value="Severin"/>
    <property type="match status" value="1"/>
</dbReference>